<feature type="region of interest" description="Disordered" evidence="1">
    <location>
        <begin position="109"/>
        <end position="146"/>
    </location>
</feature>
<feature type="compositionally biased region" description="Basic and acidic residues" evidence="1">
    <location>
        <begin position="375"/>
        <end position="384"/>
    </location>
</feature>
<accession>A0A0G4FAZ9</accession>
<name>A0A0G4FAZ9_9ALVE</name>
<dbReference type="AlphaFoldDB" id="A0A0G4FAZ9"/>
<dbReference type="Pfam" id="PF10294">
    <property type="entry name" value="Methyltransf_16"/>
    <property type="match status" value="1"/>
</dbReference>
<reference evidence="2" key="1">
    <citation type="submission" date="2014-11" db="EMBL/GenBank/DDBJ databases">
        <authorList>
            <person name="Otto D Thomas"/>
            <person name="Naeem Raeece"/>
        </authorList>
    </citation>
    <scope>NUCLEOTIDE SEQUENCE</scope>
</reference>
<dbReference type="Gene3D" id="3.40.50.150">
    <property type="entry name" value="Vaccinia Virus protein VP39"/>
    <property type="match status" value="1"/>
</dbReference>
<dbReference type="InterPro" id="IPR029063">
    <property type="entry name" value="SAM-dependent_MTases_sf"/>
</dbReference>
<evidence type="ECO:0000256" key="1">
    <source>
        <dbReference type="SAM" id="MobiDB-lite"/>
    </source>
</evidence>
<evidence type="ECO:0000313" key="2">
    <source>
        <dbReference type="EMBL" id="CEM09800.1"/>
    </source>
</evidence>
<proteinExistence type="predicted"/>
<dbReference type="InterPro" id="IPR019410">
    <property type="entry name" value="Methyltransf_16"/>
</dbReference>
<sequence>MTTSLDELYVCSRDFEVLGAGHDCKITLVLRDDRGGTGGDGDGDKGGAAVPVGQIQRHRDAAGGGFLAESVAIASEKDKNDLTGCELWSGASACLLHFLLNRHATGRRVGDEGMKADGGDAGDAEQSVEEGRGTPGTAKGKGRGKGGNPLVACARVLELGCGLGLCGMVAACMGAKTVLLTDANRTALHLCRLSVETFSSSNRTTGEAREETSTATDEKRVSEEVALHVCELEWSSSFNVEGFIRREARKGNTNLSLGTVPNSEETALTGPQELTTISEWGGLFDVLMASDVLYAHSAATALACTLTALLKRCVCERGGGAVGSISGVSNVDRDSGGSAALAYAARSPFAVVSHERRYALVLFDDSGSESESDPESVREGTGEKRKGRRKKGKRRRAVKEDSDSALLTFLETLNKQTPKVSWACVEMRRKPGVEGRNRGRDKQAASSKDDKGDTERVPIRPDSDPIRMNVDEWFCVSLTDSETPDRDSESLCGSSSERLVDNENGKMEGSPSGSLFNAERERERRARAVSALPEGTHCLLLLSASPEDLDNILAQGGFDELDFEKY</sequence>
<dbReference type="EMBL" id="CDMZ01000232">
    <property type="protein sequence ID" value="CEM09800.1"/>
    <property type="molecule type" value="Genomic_DNA"/>
</dbReference>
<gene>
    <name evidence="2" type="ORF">Cvel_3012</name>
</gene>
<feature type="compositionally biased region" description="Basic and acidic residues" evidence="1">
    <location>
        <begin position="109"/>
        <end position="118"/>
    </location>
</feature>
<dbReference type="CDD" id="cd02440">
    <property type="entry name" value="AdoMet_MTases"/>
    <property type="match status" value="1"/>
</dbReference>
<dbReference type="VEuPathDB" id="CryptoDB:Cvel_3012"/>
<dbReference type="PANTHER" id="PTHR14614">
    <property type="entry name" value="HEPATOCELLULAR CARCINOMA-ASSOCIATED ANTIGEN"/>
    <property type="match status" value="1"/>
</dbReference>
<feature type="region of interest" description="Disordered" evidence="1">
    <location>
        <begin position="481"/>
        <end position="521"/>
    </location>
</feature>
<feature type="region of interest" description="Disordered" evidence="1">
    <location>
        <begin position="365"/>
        <end position="399"/>
    </location>
</feature>
<dbReference type="SUPFAM" id="SSF53335">
    <property type="entry name" value="S-adenosyl-L-methionine-dependent methyltransferases"/>
    <property type="match status" value="1"/>
</dbReference>
<protein>
    <recommendedName>
        <fullName evidence="3">Methyltransferase small domain-containing protein</fullName>
    </recommendedName>
</protein>
<feature type="compositionally biased region" description="Basic residues" evidence="1">
    <location>
        <begin position="385"/>
        <end position="397"/>
    </location>
</feature>
<evidence type="ECO:0008006" key="3">
    <source>
        <dbReference type="Google" id="ProtNLM"/>
    </source>
</evidence>
<dbReference type="PANTHER" id="PTHR14614:SF163">
    <property type="entry name" value="METHYLTRANSFERASE SMALL DOMAIN-CONTAINING PROTEIN"/>
    <property type="match status" value="1"/>
</dbReference>
<feature type="region of interest" description="Disordered" evidence="1">
    <location>
        <begin position="431"/>
        <end position="463"/>
    </location>
</feature>
<organism evidence="2">
    <name type="scientific">Chromera velia CCMP2878</name>
    <dbReference type="NCBI Taxonomy" id="1169474"/>
    <lineage>
        <taxon>Eukaryota</taxon>
        <taxon>Sar</taxon>
        <taxon>Alveolata</taxon>
        <taxon>Colpodellida</taxon>
        <taxon>Chromeraceae</taxon>
        <taxon>Chromera</taxon>
    </lineage>
</organism>